<proteinExistence type="predicted"/>
<evidence type="ECO:0000313" key="2">
    <source>
        <dbReference type="Proteomes" id="UP000219050"/>
    </source>
</evidence>
<accession>A0A291LVV3</accession>
<reference evidence="1 2" key="1">
    <citation type="submission" date="2017-05" db="EMBL/GenBank/DDBJ databases">
        <title>Comparative genomic and metabolic analysis of manganese-oxidizing mechanisms in Celeribater manganoxidans DY25T: its adaption to the environment of polymetallic nodule.</title>
        <authorList>
            <person name="Wang X."/>
        </authorList>
    </citation>
    <scope>NUCLEOTIDE SEQUENCE [LARGE SCALE GENOMIC DNA]</scope>
    <source>
        <strain evidence="1 2">DY25</strain>
    </source>
</reference>
<dbReference type="AlphaFoldDB" id="A0A291LVV3"/>
<dbReference type="Proteomes" id="UP000219050">
    <property type="component" value="Chromosome"/>
</dbReference>
<gene>
    <name evidence="1" type="ORF">CBW24_01840</name>
</gene>
<dbReference type="OrthoDB" id="7956241at2"/>
<dbReference type="RefSeq" id="WP_097372491.1">
    <property type="nucleotide sequence ID" value="NZ_CP021404.1"/>
</dbReference>
<dbReference type="KEGG" id="cmag:CBW24_01840"/>
<dbReference type="EMBL" id="CP021404">
    <property type="protein sequence ID" value="ATI40866.1"/>
    <property type="molecule type" value="Genomic_DNA"/>
</dbReference>
<sequence length="339" mass="35321">MERKRIKRGLIAGGLFAAVVFAVQLAQNTWFSGQAAATPAAETAQPAVVATAALAPADAPEAQADLPRISSFTAQRLPADPVPSLLPLPETDLPVRLASAAPTPDAVAQLADREIGPHSPACETDALAAAAPQGRVAVTVLAGCRVNAGVSITQGPLNFSARTDGDGWLSLEMPALSTHTVTRIRFDDGTTLEARAEVPDAADYVHTTLHWIGAQDLALHAYENGAAFDAPGHLHAGVVQGVGRFETLGDTSLPGARMVEIYTAPRSPDAPLAVTISVEAEVTYANCGREAWAELATDSAATPTEPLDLRLRLPDCDAVGDFVVMDDMLDNMQVAIAAQ</sequence>
<evidence type="ECO:0008006" key="3">
    <source>
        <dbReference type="Google" id="ProtNLM"/>
    </source>
</evidence>
<name>A0A291LVV3_9RHOB</name>
<organism evidence="1 2">
    <name type="scientific">Pacificitalea manganoxidans</name>
    <dbReference type="NCBI Taxonomy" id="1411902"/>
    <lineage>
        <taxon>Bacteria</taxon>
        <taxon>Pseudomonadati</taxon>
        <taxon>Pseudomonadota</taxon>
        <taxon>Alphaproteobacteria</taxon>
        <taxon>Rhodobacterales</taxon>
        <taxon>Paracoccaceae</taxon>
        <taxon>Pacificitalea</taxon>
    </lineage>
</organism>
<keyword evidence="2" id="KW-1185">Reference proteome</keyword>
<protein>
    <recommendedName>
        <fullName evidence="3">Translocase</fullName>
    </recommendedName>
</protein>
<evidence type="ECO:0000313" key="1">
    <source>
        <dbReference type="EMBL" id="ATI40866.1"/>
    </source>
</evidence>